<dbReference type="Proteomes" id="UP000439903">
    <property type="component" value="Unassembled WGS sequence"/>
</dbReference>
<gene>
    <name evidence="1" type="ORF">F8M41_022004</name>
</gene>
<proteinExistence type="predicted"/>
<sequence length="697" mass="81994">MFQQNIQYICSICSKDISNYRSVTNDLKFKIDNCPNKEYYQKLRLNVDKLCSSCYMKIINSYQRQISIINKNNLIEDNISIDLMETSRSNTPTNLMETSNLVNLIELIETQKEELIYQNKLNEINQQIVDIKINITDDTISMDKENFNQLIKLILQKDLKIEILDNQNNQVQKYSFSQQMELLSTVLLKYQNDNDEYLLDPDQFQQMIEQNEPKLKGFFDEMINALIPKRRLTKNREKAIKQVVVYCYLLVGIRNKFVKNFKLDLGLYLNSSGMTQTGINTLSNAGLSVHTKTIQKYKKNIAKAHLTKLNEYFNLNSNLFYCFNIDDFHDIHGIRRPNTTTLSSVNHMATCVAKPIINTLPAPAIINNNRFRNCTFFNPDNIDDLLIKKYLYSNIQGIFDISYNIQKLDWVNNNSNNIQFENQNQIELLTIHIYDDAINERKEERSMKNLKIVGVQKQNLHSTKDYLNALEMITSIESLQQYLQNNIIPIIADWPGQYFIRKILTHYYQKFSPISTGNFTPLNVPKNVGNFVPIIGPLHISLNFREQVILVHHSFFKKFFHYLFGDKKKFAQKPKPWRINLLLELIHNGWRQISQKILLKFGDNCNDIEYRMILDLLDNLVPATLDIYAILFRSGAFDQYFNTLFRLWTFALRWKRKNYNKAPLAFISDYLYWQQIDHPLANIIPKSLIILLSNHIY</sequence>
<accession>A0A8H4AFT2</accession>
<dbReference type="AlphaFoldDB" id="A0A8H4AFT2"/>
<dbReference type="EMBL" id="WTPW01000666">
    <property type="protein sequence ID" value="KAF0490039.1"/>
    <property type="molecule type" value="Genomic_DNA"/>
</dbReference>
<reference evidence="1 2" key="1">
    <citation type="journal article" date="2019" name="Environ. Microbiol.">
        <title>At the nexus of three kingdoms: the genome of the mycorrhizal fungus Gigaspora margarita provides insights into plant, endobacterial and fungal interactions.</title>
        <authorList>
            <person name="Venice F."/>
            <person name="Ghignone S."/>
            <person name="Salvioli di Fossalunga A."/>
            <person name="Amselem J."/>
            <person name="Novero M."/>
            <person name="Xianan X."/>
            <person name="Sedzielewska Toro K."/>
            <person name="Morin E."/>
            <person name="Lipzen A."/>
            <person name="Grigoriev I.V."/>
            <person name="Henrissat B."/>
            <person name="Martin F.M."/>
            <person name="Bonfante P."/>
        </authorList>
    </citation>
    <scope>NUCLEOTIDE SEQUENCE [LARGE SCALE GENOMIC DNA]</scope>
    <source>
        <strain evidence="1 2">BEG34</strain>
    </source>
</reference>
<keyword evidence="2" id="KW-1185">Reference proteome</keyword>
<name>A0A8H4AFT2_GIGMA</name>
<dbReference type="OrthoDB" id="3207600at2759"/>
<evidence type="ECO:0000313" key="2">
    <source>
        <dbReference type="Proteomes" id="UP000439903"/>
    </source>
</evidence>
<protein>
    <submittedName>
        <fullName evidence="1">Uncharacterized protein</fullName>
    </submittedName>
</protein>
<evidence type="ECO:0000313" key="1">
    <source>
        <dbReference type="EMBL" id="KAF0490039.1"/>
    </source>
</evidence>
<comment type="caution">
    <text evidence="1">The sequence shown here is derived from an EMBL/GenBank/DDBJ whole genome shotgun (WGS) entry which is preliminary data.</text>
</comment>
<organism evidence="1 2">
    <name type="scientific">Gigaspora margarita</name>
    <dbReference type="NCBI Taxonomy" id="4874"/>
    <lineage>
        <taxon>Eukaryota</taxon>
        <taxon>Fungi</taxon>
        <taxon>Fungi incertae sedis</taxon>
        <taxon>Mucoromycota</taxon>
        <taxon>Glomeromycotina</taxon>
        <taxon>Glomeromycetes</taxon>
        <taxon>Diversisporales</taxon>
        <taxon>Gigasporaceae</taxon>
        <taxon>Gigaspora</taxon>
    </lineage>
</organism>